<accession>A0A4S4NK08</accession>
<dbReference type="Proteomes" id="UP000308528">
    <property type="component" value="Unassembled WGS sequence"/>
</dbReference>
<keyword evidence="5" id="KW-0443">Lipid metabolism</keyword>
<comment type="similarity">
    <text evidence="1">Belongs to the CFA/CMAS family.</text>
</comment>
<comment type="caution">
    <text evidence="6">The sequence shown here is derived from an EMBL/GenBank/DDBJ whole genome shotgun (WGS) entry which is preliminary data.</text>
</comment>
<dbReference type="CDD" id="cd02440">
    <property type="entry name" value="AdoMet_MTases"/>
    <property type="match status" value="1"/>
</dbReference>
<evidence type="ECO:0000256" key="5">
    <source>
        <dbReference type="ARBA" id="ARBA00023098"/>
    </source>
</evidence>
<keyword evidence="3 6" id="KW-0808">Transferase</keyword>
<keyword evidence="2 6" id="KW-0489">Methyltransferase</keyword>
<dbReference type="InterPro" id="IPR029063">
    <property type="entry name" value="SAM-dependent_MTases_sf"/>
</dbReference>
<dbReference type="PANTHER" id="PTHR43667:SF1">
    <property type="entry name" value="CYCLOPROPANE-FATTY-ACYL-PHOSPHOLIPID SYNTHASE"/>
    <property type="match status" value="1"/>
</dbReference>
<dbReference type="GO" id="GO:0008610">
    <property type="term" value="P:lipid biosynthetic process"/>
    <property type="evidence" value="ECO:0007669"/>
    <property type="project" value="InterPro"/>
</dbReference>
<evidence type="ECO:0000256" key="2">
    <source>
        <dbReference type="ARBA" id="ARBA00022603"/>
    </source>
</evidence>
<evidence type="ECO:0000256" key="3">
    <source>
        <dbReference type="ARBA" id="ARBA00022679"/>
    </source>
</evidence>
<dbReference type="Gene3D" id="3.40.50.150">
    <property type="entry name" value="Vaccinia Virus protein VP39"/>
    <property type="match status" value="1"/>
</dbReference>
<dbReference type="PIRSF" id="PIRSF003085">
    <property type="entry name" value="CMAS"/>
    <property type="match status" value="1"/>
</dbReference>
<dbReference type="NCBIfam" id="NF008686">
    <property type="entry name" value="PRK11705.1"/>
    <property type="match status" value="1"/>
</dbReference>
<dbReference type="EC" id="2.1.1.79" evidence="6"/>
<reference evidence="6 7" key="1">
    <citation type="submission" date="2019-04" db="EMBL/GenBank/DDBJ databases">
        <title>Lewinella litorea sp. nov., isolated from a marine sand.</title>
        <authorList>
            <person name="Yoon J.-H."/>
        </authorList>
    </citation>
    <scope>NUCLEOTIDE SEQUENCE [LARGE SCALE GENOMIC DNA]</scope>
    <source>
        <strain evidence="6 7">HSMS-39</strain>
    </source>
</reference>
<dbReference type="AlphaFoldDB" id="A0A4S4NK08"/>
<gene>
    <name evidence="6" type="ORF">E4021_10760</name>
</gene>
<dbReference type="SUPFAM" id="SSF53335">
    <property type="entry name" value="S-adenosyl-L-methionine-dependent methyltransferases"/>
    <property type="match status" value="1"/>
</dbReference>
<dbReference type="OrthoDB" id="9782855at2"/>
<dbReference type="PANTHER" id="PTHR43667">
    <property type="entry name" value="CYCLOPROPANE-FATTY-ACYL-PHOSPHOLIPID SYNTHASE"/>
    <property type="match status" value="1"/>
</dbReference>
<keyword evidence="4" id="KW-0949">S-adenosyl-L-methionine</keyword>
<dbReference type="InterPro" id="IPR003333">
    <property type="entry name" value="CMAS"/>
</dbReference>
<organism evidence="6 7">
    <name type="scientific">Neolewinella litorea</name>
    <dbReference type="NCBI Taxonomy" id="2562452"/>
    <lineage>
        <taxon>Bacteria</taxon>
        <taxon>Pseudomonadati</taxon>
        <taxon>Bacteroidota</taxon>
        <taxon>Saprospiria</taxon>
        <taxon>Saprospirales</taxon>
        <taxon>Lewinellaceae</taxon>
        <taxon>Neolewinella</taxon>
    </lineage>
</organism>
<evidence type="ECO:0000313" key="6">
    <source>
        <dbReference type="EMBL" id="THH40102.1"/>
    </source>
</evidence>
<name>A0A4S4NK08_9BACT</name>
<evidence type="ECO:0000313" key="7">
    <source>
        <dbReference type="Proteomes" id="UP000308528"/>
    </source>
</evidence>
<sequence length="369" mass="42369">MSNAKETVSCLLHQAGITIDGPQPYDPQVHDPRFYNRVLAQGVLGFGESYMDGDWDCEALDELITRVLRADLVGKLPPLSMWWPVLRAKLTNQQGKKKSLRVGKQHYDIGNDLYERMLDRRMTYSCGYWKNAANLDEAQEAKLDLICRKIGLQPGMRVLDIGCGWGSFAGYAAEQYGASVVGVTISRKQLEYAQQRYGHLDVDFRFQDYRDVQERFDHVVSVGMFEHVGPKNHRTFMEVAERCLNDEGLFLLHTIGTNVSRITSDAWTDKYIFPGGVAPSAVQISRAAEGLFTIKDWHNFGGDYDRTLLAWYDNFERHRGELTDYDERFYRMWRFFLLTAAGGFRSHRNHLWQIVLAKPAGRVAYDSVR</sequence>
<protein>
    <submittedName>
        <fullName evidence="6">Cyclopropane fatty acyl phospholipid synthase</fullName>
        <ecNumber evidence="6">2.1.1.79</ecNumber>
    </submittedName>
</protein>
<dbReference type="Pfam" id="PF02353">
    <property type="entry name" value="CMAS"/>
    <property type="match status" value="1"/>
</dbReference>
<dbReference type="GO" id="GO:0032259">
    <property type="term" value="P:methylation"/>
    <property type="evidence" value="ECO:0007669"/>
    <property type="project" value="UniProtKB-KW"/>
</dbReference>
<dbReference type="InterPro" id="IPR050723">
    <property type="entry name" value="CFA/CMAS"/>
</dbReference>
<dbReference type="EMBL" id="SRSF01000003">
    <property type="protein sequence ID" value="THH40102.1"/>
    <property type="molecule type" value="Genomic_DNA"/>
</dbReference>
<proteinExistence type="inferred from homology"/>
<dbReference type="GO" id="GO:0008825">
    <property type="term" value="F:cyclopropane-fatty-acyl-phospholipid synthase activity"/>
    <property type="evidence" value="ECO:0007669"/>
    <property type="project" value="UniProtKB-EC"/>
</dbReference>
<evidence type="ECO:0000256" key="4">
    <source>
        <dbReference type="ARBA" id="ARBA00022691"/>
    </source>
</evidence>
<keyword evidence="7" id="KW-1185">Reference proteome</keyword>
<evidence type="ECO:0000256" key="1">
    <source>
        <dbReference type="ARBA" id="ARBA00010815"/>
    </source>
</evidence>